<accession>B2HK49</accession>
<dbReference type="Gene3D" id="3.40.190.120">
    <property type="entry name" value="Osmoprotection protein (prox), domain 2"/>
    <property type="match status" value="2"/>
</dbReference>
<dbReference type="GO" id="GO:0022857">
    <property type="term" value="F:transmembrane transporter activity"/>
    <property type="evidence" value="ECO:0007669"/>
    <property type="project" value="InterPro"/>
</dbReference>
<protein>
    <recommendedName>
        <fullName evidence="1">ABC-type glycine betaine transport system substrate-binding domain-containing protein</fullName>
    </recommendedName>
</protein>
<evidence type="ECO:0000259" key="1">
    <source>
        <dbReference type="Pfam" id="PF04069"/>
    </source>
</evidence>
<dbReference type="GO" id="GO:0043190">
    <property type="term" value="C:ATP-binding cassette (ABC) transporter complex"/>
    <property type="evidence" value="ECO:0007669"/>
    <property type="project" value="InterPro"/>
</dbReference>
<dbReference type="HOGENOM" id="CLU_955867_0_0_11"/>
<dbReference type="Proteomes" id="UP000001190">
    <property type="component" value="Chromosome"/>
</dbReference>
<evidence type="ECO:0000313" key="3">
    <source>
        <dbReference type="Proteomes" id="UP000001190"/>
    </source>
</evidence>
<feature type="domain" description="ABC-type glycine betaine transport system substrate-binding" evidence="1">
    <location>
        <begin position="31"/>
        <end position="146"/>
    </location>
</feature>
<dbReference type="EMBL" id="CP000854">
    <property type="protein sequence ID" value="ACC41991.1"/>
    <property type="molecule type" value="Genomic_DNA"/>
</dbReference>
<dbReference type="eggNOG" id="COG1732">
    <property type="taxonomic scope" value="Bacteria"/>
</dbReference>
<sequence>MEPDVIPAKNLVFGSGPECPTELLCLPLLRARYGLTFKEFRVTDAGGPRTVDALEAGEIQVGVLFTTDPRLLAGDFVLLEDDRHAQPAESVTPILRDELRAAHGEHLAASIDALSAELTTARLAELNRRVLLGASAAAVAAEFLTKRRHGLTPRTPRRNQPAIVVGSANFAESVTVAELYAHALAGAGFLVERHLGIGNRDTYFPLLRDGTVGLVPEYVGSLLAYLDGSRGSISDPPQAHAVLAQALQGTGLGALQPAPAQNKNGIVVTASTAAHYGLTKISDLGRAIGEPDGNG</sequence>
<evidence type="ECO:0000313" key="2">
    <source>
        <dbReference type="EMBL" id="ACC41991.1"/>
    </source>
</evidence>
<feature type="domain" description="ABC-type glycine betaine transport system substrate-binding" evidence="1">
    <location>
        <begin position="162"/>
        <end position="287"/>
    </location>
</feature>
<dbReference type="SUPFAM" id="SSF53850">
    <property type="entry name" value="Periplasmic binding protein-like II"/>
    <property type="match status" value="2"/>
</dbReference>
<dbReference type="KEGG" id="mmi:MMAR_3575"/>
<organism evidence="2 3">
    <name type="scientific">Mycobacterium marinum (strain ATCC BAA-535 / M)</name>
    <dbReference type="NCBI Taxonomy" id="216594"/>
    <lineage>
        <taxon>Bacteria</taxon>
        <taxon>Bacillati</taxon>
        <taxon>Actinomycetota</taxon>
        <taxon>Actinomycetes</taxon>
        <taxon>Mycobacteriales</taxon>
        <taxon>Mycobacteriaceae</taxon>
        <taxon>Mycobacterium</taxon>
        <taxon>Mycobacterium ulcerans group</taxon>
    </lineage>
</organism>
<name>B2HK49_MYCMM</name>
<dbReference type="Gene3D" id="3.40.190.10">
    <property type="entry name" value="Periplasmic binding protein-like II"/>
    <property type="match status" value="2"/>
</dbReference>
<dbReference type="Pfam" id="PF04069">
    <property type="entry name" value="OpuAC"/>
    <property type="match status" value="2"/>
</dbReference>
<gene>
    <name evidence="2" type="ordered locus">MMAR_3575</name>
</gene>
<dbReference type="STRING" id="216594.MMAR_3575"/>
<dbReference type="RefSeq" id="WP_012395202.1">
    <property type="nucleotide sequence ID" value="NC_010612.1"/>
</dbReference>
<proteinExistence type="predicted"/>
<keyword evidence="3" id="KW-1185">Reference proteome</keyword>
<reference evidence="2 3" key="1">
    <citation type="journal article" date="2008" name="Genome Res.">
        <title>Insights from the complete genome sequence of Mycobacterium marinum on the evolution of Mycobacterium tuberculosis.</title>
        <authorList>
            <person name="Stinear T.P."/>
            <person name="Seemann T."/>
            <person name="Harrison P.F."/>
            <person name="Jenkin G.A."/>
            <person name="Davies J.K."/>
            <person name="Johnson P.D."/>
            <person name="Abdellah Z."/>
            <person name="Arrowsmith C."/>
            <person name="Chillingworth T."/>
            <person name="Churcher C."/>
            <person name="Clarke K."/>
            <person name="Cronin A."/>
            <person name="Davis P."/>
            <person name="Goodhead I."/>
            <person name="Holroyd N."/>
            <person name="Jagels K."/>
            <person name="Lord A."/>
            <person name="Moule S."/>
            <person name="Mungall K."/>
            <person name="Norbertczak H."/>
            <person name="Quail M.A."/>
            <person name="Rabbinowitsch E."/>
            <person name="Walker D."/>
            <person name="White B."/>
            <person name="Whitehead S."/>
            <person name="Small P.L."/>
            <person name="Brosch R."/>
            <person name="Ramakrishnan L."/>
            <person name="Fischbach M.A."/>
            <person name="Parkhill J."/>
            <person name="Cole S.T."/>
        </authorList>
    </citation>
    <scope>NUCLEOTIDE SEQUENCE [LARGE SCALE GENOMIC DNA]</scope>
    <source>
        <strain evidence="3">ATCC BAA-535 / M</strain>
    </source>
</reference>
<dbReference type="AlphaFoldDB" id="B2HK49"/>
<dbReference type="InterPro" id="IPR007210">
    <property type="entry name" value="ABC_Gly_betaine_transp_sub-bd"/>
</dbReference>